<reference evidence="2 3" key="1">
    <citation type="submission" date="2017-08" db="EMBL/GenBank/DDBJ databases">
        <title>Halomonas alkalisoli sp. nov., isolated from saline alkaline soil.</title>
        <authorList>
            <person name="Wang D."/>
            <person name="Zhang G."/>
        </authorList>
    </citation>
    <scope>NUCLEOTIDE SEQUENCE [LARGE SCALE GENOMIC DNA]</scope>
    <source>
        <strain evidence="2 3">WRN001</strain>
    </source>
</reference>
<feature type="signal peptide" evidence="1">
    <location>
        <begin position="1"/>
        <end position="25"/>
    </location>
</feature>
<feature type="chain" id="PRO_5013059097" evidence="1">
    <location>
        <begin position="26"/>
        <end position="128"/>
    </location>
</feature>
<proteinExistence type="predicted"/>
<sequence>MKYYRSLLAPCLGAALLVTGVWALADGTPAIAPSSDGFAAFETLEEQELDHLYGREGGFNLVNVQSIQHLDAAVTGASFTAGTIVSGNVVIENRALDNFSGIGLFNIMTGHSNAVSTGVNISVYAPTQ</sequence>
<keyword evidence="1" id="KW-0732">Signal</keyword>
<evidence type="ECO:0000256" key="1">
    <source>
        <dbReference type="SAM" id="SignalP"/>
    </source>
</evidence>
<comment type="caution">
    <text evidence="2">The sequence shown here is derived from an EMBL/GenBank/DDBJ whole genome shotgun (WGS) entry which is preliminary data.</text>
</comment>
<gene>
    <name evidence="2" type="ORF">CK498_08995</name>
</gene>
<evidence type="ECO:0000313" key="2">
    <source>
        <dbReference type="EMBL" id="PAU77365.1"/>
    </source>
</evidence>
<dbReference type="EMBL" id="NSKB01000003">
    <property type="protein sequence ID" value="PAU77365.1"/>
    <property type="molecule type" value="Genomic_DNA"/>
</dbReference>
<dbReference type="AlphaFoldDB" id="A0A2A2EYA0"/>
<evidence type="ECO:0000313" key="3">
    <source>
        <dbReference type="Proteomes" id="UP000217771"/>
    </source>
</evidence>
<accession>A0A2A2EYA0</accession>
<organism evidence="2 3">
    <name type="scientific">Halomonas salipaludis</name>
    <dbReference type="NCBI Taxonomy" id="2032625"/>
    <lineage>
        <taxon>Bacteria</taxon>
        <taxon>Pseudomonadati</taxon>
        <taxon>Pseudomonadota</taxon>
        <taxon>Gammaproteobacteria</taxon>
        <taxon>Oceanospirillales</taxon>
        <taxon>Halomonadaceae</taxon>
        <taxon>Halomonas</taxon>
    </lineage>
</organism>
<keyword evidence="3" id="KW-1185">Reference proteome</keyword>
<dbReference type="RefSeq" id="WP_095620532.1">
    <property type="nucleotide sequence ID" value="NZ_NSKB01000003.1"/>
</dbReference>
<dbReference type="OrthoDB" id="6169091at2"/>
<dbReference type="Proteomes" id="UP000217771">
    <property type="component" value="Unassembled WGS sequence"/>
</dbReference>
<protein>
    <submittedName>
        <fullName evidence="2">Uncharacterized protein</fullName>
    </submittedName>
</protein>
<name>A0A2A2EYA0_9GAMM</name>